<dbReference type="SFLD" id="SFLDG01129">
    <property type="entry name" value="C1.5:_HAD__Beta-PGM__Phosphata"/>
    <property type="match status" value="1"/>
</dbReference>
<gene>
    <name evidence="1" type="ORF">FYJ61_02995</name>
</gene>
<dbReference type="Proteomes" id="UP000452141">
    <property type="component" value="Unassembled WGS sequence"/>
</dbReference>
<reference evidence="1 2" key="1">
    <citation type="submission" date="2019-08" db="EMBL/GenBank/DDBJ databases">
        <title>In-depth cultivation of the pig gut microbiome towards novel bacterial diversity and tailored functional studies.</title>
        <authorList>
            <person name="Wylensek D."/>
            <person name="Hitch T.C.A."/>
            <person name="Clavel T."/>
        </authorList>
    </citation>
    <scope>NUCLEOTIDE SEQUENCE [LARGE SCALE GENOMIC DNA]</scope>
    <source>
        <strain evidence="1 2">WCA-470BD-2E</strain>
    </source>
</reference>
<name>A0A844FLN0_9LACO</name>
<dbReference type="SUPFAM" id="SSF56784">
    <property type="entry name" value="HAD-like"/>
    <property type="match status" value="1"/>
</dbReference>
<dbReference type="InterPro" id="IPR023198">
    <property type="entry name" value="PGP-like_dom2"/>
</dbReference>
<dbReference type="SFLD" id="SFLDS00003">
    <property type="entry name" value="Haloacid_Dehalogenase"/>
    <property type="match status" value="1"/>
</dbReference>
<dbReference type="InterPro" id="IPR036412">
    <property type="entry name" value="HAD-like_sf"/>
</dbReference>
<accession>A0A844FLN0</accession>
<dbReference type="Gene3D" id="1.10.150.240">
    <property type="entry name" value="Putative phosphatase, domain 2"/>
    <property type="match status" value="1"/>
</dbReference>
<evidence type="ECO:0000313" key="2">
    <source>
        <dbReference type="Proteomes" id="UP000452141"/>
    </source>
</evidence>
<dbReference type="InterPro" id="IPR006439">
    <property type="entry name" value="HAD-SF_hydro_IA"/>
</dbReference>
<dbReference type="Gene3D" id="3.40.50.1000">
    <property type="entry name" value="HAD superfamily/HAD-like"/>
    <property type="match status" value="1"/>
</dbReference>
<comment type="caution">
    <text evidence="1">The sequence shown here is derived from an EMBL/GenBank/DDBJ whole genome shotgun (WGS) entry which is preliminary data.</text>
</comment>
<dbReference type="InterPro" id="IPR041492">
    <property type="entry name" value="HAD_2"/>
</dbReference>
<dbReference type="CDD" id="cd07505">
    <property type="entry name" value="HAD_BPGM-like"/>
    <property type="match status" value="1"/>
</dbReference>
<dbReference type="PANTHER" id="PTHR18901:SF38">
    <property type="entry name" value="PSEUDOURIDINE-5'-PHOSPHATASE"/>
    <property type="match status" value="1"/>
</dbReference>
<dbReference type="InterPro" id="IPR023214">
    <property type="entry name" value="HAD_sf"/>
</dbReference>
<dbReference type="PANTHER" id="PTHR18901">
    <property type="entry name" value="2-DEOXYGLUCOSE-6-PHOSPHATE PHOSPHATASE 2"/>
    <property type="match status" value="1"/>
</dbReference>
<dbReference type="RefSeq" id="WP_154486521.1">
    <property type="nucleotide sequence ID" value="NZ_VUMW01000005.1"/>
</dbReference>
<dbReference type="EMBL" id="VUMW01000005">
    <property type="protein sequence ID" value="MST79464.1"/>
    <property type="molecule type" value="Genomic_DNA"/>
</dbReference>
<evidence type="ECO:0000313" key="1">
    <source>
        <dbReference type="EMBL" id="MST79464.1"/>
    </source>
</evidence>
<dbReference type="AlphaFoldDB" id="A0A844FLN0"/>
<dbReference type="Pfam" id="PF13419">
    <property type="entry name" value="HAD_2"/>
    <property type="match status" value="1"/>
</dbReference>
<protein>
    <submittedName>
        <fullName evidence="1">HAD family phosphatase</fullName>
    </submittedName>
</protein>
<organism evidence="1 2">
    <name type="scientific">Lactobacillus equicursoris</name>
    <dbReference type="NCBI Taxonomy" id="420645"/>
    <lineage>
        <taxon>Bacteria</taxon>
        <taxon>Bacillati</taxon>
        <taxon>Bacillota</taxon>
        <taxon>Bacilli</taxon>
        <taxon>Lactobacillales</taxon>
        <taxon>Lactobacillaceae</taxon>
        <taxon>Lactobacillus</taxon>
    </lineage>
</organism>
<sequence length="226" mass="25663">MQIKGIKHEKQGVIFDMDGLLVNSEELYWKANIQASKEYNLGIPDDSYLTLVGASVKSMDDFYAKYFASDEVRRAFVKRTDDLVWQWTDEGKLVLKPGVQEILDKFEELGINMGLASNNYKSVVDHDLWVTGCRNYFDYIVTHDEVAEHKLRSKPFPDLYLEAQKKSGLAKDQLLIFEDSSMGVEAAANAGIDCVMIPDLKAPTAIDRKKAIMVCQNFFQLSTLIF</sequence>
<proteinExistence type="predicted"/>
<dbReference type="NCBIfam" id="TIGR01509">
    <property type="entry name" value="HAD-SF-IA-v3"/>
    <property type="match status" value="1"/>
</dbReference>